<accession>A0A1Y2EEU0</accession>
<dbReference type="PANTHER" id="PTHR20882:SF14">
    <property type="entry name" value="CYTOPLASMIC TRNA 2-THIOLATION PROTEIN 2"/>
    <property type="match status" value="1"/>
</dbReference>
<dbReference type="OrthoDB" id="25129at2759"/>
<dbReference type="GO" id="GO:0002143">
    <property type="term" value="P:tRNA wobble position uridine thiolation"/>
    <property type="evidence" value="ECO:0007669"/>
    <property type="project" value="TreeGrafter"/>
</dbReference>
<proteinExistence type="predicted"/>
<reference evidence="3 4" key="1">
    <citation type="submission" date="2016-08" db="EMBL/GenBank/DDBJ databases">
        <title>A Parts List for Fungal Cellulosomes Revealed by Comparative Genomics.</title>
        <authorList>
            <consortium name="DOE Joint Genome Institute"/>
            <person name="Haitjema C.H."/>
            <person name="Gilmore S.P."/>
            <person name="Henske J.K."/>
            <person name="Solomon K.V."/>
            <person name="De Groot R."/>
            <person name="Kuo A."/>
            <person name="Mondo S.J."/>
            <person name="Salamov A.A."/>
            <person name="Labutti K."/>
            <person name="Zhao Z."/>
            <person name="Chiniquy J."/>
            <person name="Barry K."/>
            <person name="Brewer H.M."/>
            <person name="Purvine S.O."/>
            <person name="Wright A.T."/>
            <person name="Boxma B."/>
            <person name="Van Alen T."/>
            <person name="Hackstein J.H."/>
            <person name="Baker S.E."/>
            <person name="Grigoriev I.V."/>
            <person name="O'Malley M.A."/>
        </authorList>
    </citation>
    <scope>NUCLEOTIDE SEQUENCE [LARGE SCALE GENOMIC DNA]</scope>
    <source>
        <strain evidence="3 4">G1</strain>
    </source>
</reference>
<keyword evidence="1" id="KW-0963">Cytoplasm</keyword>
<name>A0A1Y2EEU0_9FUNG</name>
<sequence>MAKKNSYPVLCLGDSSTKAAIDVISYTCKGRGSSIPLDVGNESVLIDGVVMIKPGKTLLRQEFIQYNKYLNLESIPDKELDDISKSIDLISESFISDLQKNFPSTVTTVVSTANKLSMDNENYKEYNCSLCLCPIRKDSEKWYASKSILEIKDINNYDYDHTEVYKNIPEYYKYLCFNCQIILDSIKPQNHQSLYLPHYVADRIIKYSS</sequence>
<gene>
    <name evidence="3" type="ORF">LY90DRAFT_208876</name>
</gene>
<dbReference type="PANTHER" id="PTHR20882">
    <property type="entry name" value="CYTOPLASMIC TRNA 2-THIOLATION PROTEIN 2"/>
    <property type="match status" value="1"/>
</dbReference>
<evidence type="ECO:0000313" key="4">
    <source>
        <dbReference type="Proteomes" id="UP000193920"/>
    </source>
</evidence>
<organism evidence="3 4">
    <name type="scientific">Neocallimastix californiae</name>
    <dbReference type="NCBI Taxonomy" id="1754190"/>
    <lineage>
        <taxon>Eukaryota</taxon>
        <taxon>Fungi</taxon>
        <taxon>Fungi incertae sedis</taxon>
        <taxon>Chytridiomycota</taxon>
        <taxon>Chytridiomycota incertae sedis</taxon>
        <taxon>Neocallimastigomycetes</taxon>
        <taxon>Neocallimastigales</taxon>
        <taxon>Neocallimastigaceae</taxon>
        <taxon>Neocallimastix</taxon>
    </lineage>
</organism>
<keyword evidence="4" id="KW-1185">Reference proteome</keyword>
<evidence type="ECO:0000256" key="2">
    <source>
        <dbReference type="ARBA" id="ARBA00022694"/>
    </source>
</evidence>
<evidence type="ECO:0000313" key="3">
    <source>
        <dbReference type="EMBL" id="ORY69325.1"/>
    </source>
</evidence>
<evidence type="ECO:0000256" key="1">
    <source>
        <dbReference type="ARBA" id="ARBA00022490"/>
    </source>
</evidence>
<dbReference type="GO" id="GO:0005829">
    <property type="term" value="C:cytosol"/>
    <property type="evidence" value="ECO:0007669"/>
    <property type="project" value="TreeGrafter"/>
</dbReference>
<dbReference type="EMBL" id="MCOG01000044">
    <property type="protein sequence ID" value="ORY69325.1"/>
    <property type="molecule type" value="Genomic_DNA"/>
</dbReference>
<dbReference type="Gene3D" id="3.40.50.620">
    <property type="entry name" value="HUPs"/>
    <property type="match status" value="1"/>
</dbReference>
<dbReference type="GO" id="GO:0016783">
    <property type="term" value="F:sulfurtransferase activity"/>
    <property type="evidence" value="ECO:0007669"/>
    <property type="project" value="TreeGrafter"/>
</dbReference>
<keyword evidence="2" id="KW-0819">tRNA processing</keyword>
<evidence type="ECO:0008006" key="5">
    <source>
        <dbReference type="Google" id="ProtNLM"/>
    </source>
</evidence>
<protein>
    <recommendedName>
        <fullName evidence="5">Cytoplasmic tRNA 2-thiolation protein 2</fullName>
    </recommendedName>
</protein>
<dbReference type="STRING" id="1754190.A0A1Y2EEU0"/>
<dbReference type="Proteomes" id="UP000193920">
    <property type="component" value="Unassembled WGS sequence"/>
</dbReference>
<dbReference type="InterPro" id="IPR014729">
    <property type="entry name" value="Rossmann-like_a/b/a_fold"/>
</dbReference>
<dbReference type="AlphaFoldDB" id="A0A1Y2EEU0"/>
<dbReference type="GO" id="GO:0000049">
    <property type="term" value="F:tRNA binding"/>
    <property type="evidence" value="ECO:0007669"/>
    <property type="project" value="InterPro"/>
</dbReference>
<dbReference type="Pfam" id="PF10288">
    <property type="entry name" value="CTU2"/>
    <property type="match status" value="1"/>
</dbReference>
<dbReference type="InterPro" id="IPR019407">
    <property type="entry name" value="CTU2"/>
</dbReference>
<comment type="caution">
    <text evidence="3">The sequence shown here is derived from an EMBL/GenBank/DDBJ whole genome shotgun (WGS) entry which is preliminary data.</text>
</comment>